<dbReference type="Pfam" id="PF24750">
    <property type="entry name" value="b-prop_At3g26010-like"/>
    <property type="match status" value="1"/>
</dbReference>
<dbReference type="PANTHER" id="PTHR35546">
    <property type="entry name" value="F-BOX PROTEIN INTERACTION DOMAIN PROTEIN-RELATED"/>
    <property type="match status" value="1"/>
</dbReference>
<feature type="domain" description="F-box protein At3g26010-like beta-propeller" evidence="1">
    <location>
        <begin position="45"/>
        <end position="307"/>
    </location>
</feature>
<dbReference type="STRING" id="888268.A0A1E5VFZ5"/>
<comment type="caution">
    <text evidence="2">The sequence shown here is derived from an EMBL/GenBank/DDBJ whole genome shotgun (WGS) entry which is preliminary data.</text>
</comment>
<keyword evidence="3" id="KW-1185">Reference proteome</keyword>
<proteinExistence type="predicted"/>
<dbReference type="Proteomes" id="UP000095767">
    <property type="component" value="Unassembled WGS sequence"/>
</dbReference>
<accession>A0A1E5VFZ5</accession>
<protein>
    <recommendedName>
        <fullName evidence="1">F-box protein At3g26010-like beta-propeller domain-containing protein</fullName>
    </recommendedName>
</protein>
<name>A0A1E5VFZ5_9POAL</name>
<dbReference type="InterPro" id="IPR055290">
    <property type="entry name" value="At3g26010-like"/>
</dbReference>
<dbReference type="OrthoDB" id="680936at2759"/>
<gene>
    <name evidence="2" type="ORF">BAE44_0014912</name>
</gene>
<sequence length="331" mass="36312">MASTCFRAAARVASAASRSAAAGRAAPFAGRAASAARRAPCFSRADMALLDSCNGLLLLRYSASCQPVPFFNVVCNPTNRQWVALPEPSHAVGMSGFDSDDLGEKPKPRTLSAALAFDPAVSPHFHVFQLVGKYRELCFTVEAVEIYSSEARKWSLRQSGWSEPVVCSSTRRFAYLDGFLHFATSSDAVAAVDTAGEAWRVTRVRPRCQMAGAGLVGRSQGRLLYVDACKHGDGDALSVYALEDPEEWTLKQSVTTLELLGPRKKKPLPRYSAVAFHPDCNVIFIFDGVWSVLMAYDMDRKDVSAMRANFTEASRYHPLFSHMFPCTRGQY</sequence>
<organism evidence="2 3">
    <name type="scientific">Dichanthelium oligosanthes</name>
    <dbReference type="NCBI Taxonomy" id="888268"/>
    <lineage>
        <taxon>Eukaryota</taxon>
        <taxon>Viridiplantae</taxon>
        <taxon>Streptophyta</taxon>
        <taxon>Embryophyta</taxon>
        <taxon>Tracheophyta</taxon>
        <taxon>Spermatophyta</taxon>
        <taxon>Magnoliopsida</taxon>
        <taxon>Liliopsida</taxon>
        <taxon>Poales</taxon>
        <taxon>Poaceae</taxon>
        <taxon>PACMAD clade</taxon>
        <taxon>Panicoideae</taxon>
        <taxon>Panicodae</taxon>
        <taxon>Paniceae</taxon>
        <taxon>Dichantheliinae</taxon>
        <taxon>Dichanthelium</taxon>
    </lineage>
</organism>
<dbReference type="PANTHER" id="PTHR35546:SF80">
    <property type="entry name" value="F-BOX DOMAIN CONTAINING PROTEIN EXPRESSED"/>
    <property type="match status" value="1"/>
</dbReference>
<dbReference type="EMBL" id="LWDX02040851">
    <property type="protein sequence ID" value="OEL24068.1"/>
    <property type="molecule type" value="Genomic_DNA"/>
</dbReference>
<evidence type="ECO:0000313" key="2">
    <source>
        <dbReference type="EMBL" id="OEL24068.1"/>
    </source>
</evidence>
<dbReference type="InterPro" id="IPR056592">
    <property type="entry name" value="Beta-prop_At3g26010-like"/>
</dbReference>
<evidence type="ECO:0000259" key="1">
    <source>
        <dbReference type="Pfam" id="PF24750"/>
    </source>
</evidence>
<reference evidence="2 3" key="1">
    <citation type="submission" date="2016-09" db="EMBL/GenBank/DDBJ databases">
        <title>The draft genome of Dichanthelium oligosanthes: A C3 panicoid grass species.</title>
        <authorList>
            <person name="Studer A.J."/>
            <person name="Schnable J.C."/>
            <person name="Brutnell T.P."/>
        </authorList>
    </citation>
    <scope>NUCLEOTIDE SEQUENCE [LARGE SCALE GENOMIC DNA]</scope>
    <source>
        <strain evidence="3">cv. Kellogg 1175</strain>
        <tissue evidence="2">Leaf</tissue>
    </source>
</reference>
<evidence type="ECO:0000313" key="3">
    <source>
        <dbReference type="Proteomes" id="UP000095767"/>
    </source>
</evidence>
<dbReference type="AlphaFoldDB" id="A0A1E5VFZ5"/>